<evidence type="ECO:0000313" key="24">
    <source>
        <dbReference type="EMBL" id="EGD72211.1"/>
    </source>
</evidence>
<evidence type="ECO:0000256" key="19">
    <source>
        <dbReference type="ARBA" id="ARBA00023637"/>
    </source>
</evidence>
<evidence type="ECO:0000256" key="16">
    <source>
        <dbReference type="ARBA" id="ARBA00023187"/>
    </source>
</evidence>
<feature type="compositionally biased region" description="Low complexity" evidence="22">
    <location>
        <begin position="351"/>
        <end position="368"/>
    </location>
</feature>
<dbReference type="PANTHER" id="PTHR24058:SF103">
    <property type="entry name" value="SERINE_THREONINE-PROTEIN KINASE PRP4 HOMOLOG"/>
    <property type="match status" value="1"/>
</dbReference>
<evidence type="ECO:0000256" key="12">
    <source>
        <dbReference type="ARBA" id="ARBA00022777"/>
    </source>
</evidence>
<gene>
    <name evidence="24" type="ORF">PTSG_00232</name>
</gene>
<dbReference type="STRING" id="946362.F2TVW5"/>
<feature type="compositionally biased region" description="Basic residues" evidence="22">
    <location>
        <begin position="119"/>
        <end position="154"/>
    </location>
</feature>
<feature type="compositionally biased region" description="Basic and acidic residues" evidence="22">
    <location>
        <begin position="102"/>
        <end position="111"/>
    </location>
</feature>
<dbReference type="InterPro" id="IPR050494">
    <property type="entry name" value="Ser_Thr_dual-spec_kinase"/>
</dbReference>
<dbReference type="FunFam" id="1.10.510.10:FF:000078">
    <property type="entry name" value="Serine/threonine-protein kinase PRP4 homolog"/>
    <property type="match status" value="1"/>
</dbReference>
<keyword evidence="4" id="KW-0158">Chromosome</keyword>
<keyword evidence="7" id="KW-0597">Phosphoprotein</keyword>
<feature type="compositionally biased region" description="Basic and acidic residues" evidence="22">
    <location>
        <begin position="71"/>
        <end position="80"/>
    </location>
</feature>
<proteinExistence type="inferred from homology"/>
<dbReference type="AlphaFoldDB" id="F2TVW5"/>
<dbReference type="PANTHER" id="PTHR24058">
    <property type="entry name" value="DUAL SPECIFICITY PROTEIN KINASE"/>
    <property type="match status" value="1"/>
</dbReference>
<dbReference type="Pfam" id="PF00069">
    <property type="entry name" value="Pkinase"/>
    <property type="match status" value="1"/>
</dbReference>
<evidence type="ECO:0000256" key="2">
    <source>
        <dbReference type="ARBA" id="ARBA00004286"/>
    </source>
</evidence>
<feature type="compositionally biased region" description="Basic and acidic residues" evidence="22">
    <location>
        <begin position="313"/>
        <end position="322"/>
    </location>
</feature>
<evidence type="ECO:0000256" key="1">
    <source>
        <dbReference type="ARBA" id="ARBA00004123"/>
    </source>
</evidence>
<organism evidence="25">
    <name type="scientific">Salpingoeca rosetta (strain ATCC 50818 / BSB-021)</name>
    <dbReference type="NCBI Taxonomy" id="946362"/>
    <lineage>
        <taxon>Eukaryota</taxon>
        <taxon>Choanoflagellata</taxon>
        <taxon>Craspedida</taxon>
        <taxon>Salpingoecidae</taxon>
        <taxon>Salpingoeca</taxon>
    </lineage>
</organism>
<feature type="compositionally biased region" description="Basic and acidic residues" evidence="22">
    <location>
        <begin position="17"/>
        <end position="54"/>
    </location>
</feature>
<keyword evidence="12 24" id="KW-0418">Kinase</keyword>
<feature type="domain" description="Protein kinase" evidence="23">
    <location>
        <begin position="585"/>
        <end position="901"/>
    </location>
</feature>
<keyword evidence="25" id="KW-1185">Reference proteome</keyword>
<feature type="compositionally biased region" description="Acidic residues" evidence="22">
    <location>
        <begin position="423"/>
        <end position="451"/>
    </location>
</feature>
<keyword evidence="13" id="KW-0067">ATP-binding</keyword>
<evidence type="ECO:0000259" key="23">
    <source>
        <dbReference type="PROSITE" id="PS50011"/>
    </source>
</evidence>
<evidence type="ECO:0000256" key="9">
    <source>
        <dbReference type="ARBA" id="ARBA00022679"/>
    </source>
</evidence>
<dbReference type="GeneID" id="16067411"/>
<evidence type="ECO:0000256" key="6">
    <source>
        <dbReference type="ARBA" id="ARBA00022527"/>
    </source>
</evidence>
<keyword evidence="10" id="KW-0747">Spliceosome</keyword>
<protein>
    <recommendedName>
        <fullName evidence="19">Serine/threonine-protein kinase PRP4 homolog</fullName>
        <ecNumber evidence="3">2.7.11.1</ecNumber>
    </recommendedName>
    <alternativeName>
        <fullName evidence="20">PRP4 pre-mRNA-processing factor 4 homolog</fullName>
    </alternativeName>
</protein>
<keyword evidence="15" id="KW-0007">Acetylation</keyword>
<comment type="similarity">
    <text evidence="18">Belongs to the protein kinase superfamily. CMGC Ser/Thr protein kinase family.</text>
</comment>
<feature type="compositionally biased region" description="Low complexity" evidence="22">
    <location>
        <begin position="324"/>
        <end position="341"/>
    </location>
</feature>
<dbReference type="OMA" id="MNRGDNA"/>
<feature type="compositionally biased region" description="Basic and acidic residues" evidence="22">
    <location>
        <begin position="1"/>
        <end position="10"/>
    </location>
</feature>
<feature type="compositionally biased region" description="Gly residues" evidence="22">
    <location>
        <begin position="494"/>
        <end position="504"/>
    </location>
</feature>
<evidence type="ECO:0000256" key="11">
    <source>
        <dbReference type="ARBA" id="ARBA00022741"/>
    </source>
</evidence>
<feature type="compositionally biased region" description="Basic and acidic residues" evidence="22">
    <location>
        <begin position="186"/>
        <end position="195"/>
    </location>
</feature>
<evidence type="ECO:0000256" key="18">
    <source>
        <dbReference type="ARBA" id="ARBA00023596"/>
    </source>
</evidence>
<dbReference type="GO" id="GO:0045292">
    <property type="term" value="P:mRNA cis splicing, via spliceosome"/>
    <property type="evidence" value="ECO:0007669"/>
    <property type="project" value="InterPro"/>
</dbReference>
<dbReference type="EMBL" id="GL832955">
    <property type="protein sequence ID" value="EGD72211.1"/>
    <property type="molecule type" value="Genomic_DNA"/>
</dbReference>
<dbReference type="GO" id="GO:0005694">
    <property type="term" value="C:chromosome"/>
    <property type="evidence" value="ECO:0007669"/>
    <property type="project" value="UniProtKB-SubCell"/>
</dbReference>
<comment type="subcellular location">
    <subcellularLocation>
        <location evidence="2">Chromosome</location>
    </subcellularLocation>
    <subcellularLocation>
        <location evidence="1">Nucleus</location>
    </subcellularLocation>
</comment>
<keyword evidence="9" id="KW-0808">Transferase</keyword>
<evidence type="ECO:0000256" key="8">
    <source>
        <dbReference type="ARBA" id="ARBA00022664"/>
    </source>
</evidence>
<dbReference type="InterPro" id="IPR000719">
    <property type="entry name" value="Prot_kinase_dom"/>
</dbReference>
<dbReference type="InParanoid" id="F2TVW5"/>
<dbReference type="Proteomes" id="UP000007799">
    <property type="component" value="Unassembled WGS sequence"/>
</dbReference>
<dbReference type="RefSeq" id="XP_004998782.1">
    <property type="nucleotide sequence ID" value="XM_004998725.1"/>
</dbReference>
<name>F2TVW5_SALR5</name>
<evidence type="ECO:0000256" key="5">
    <source>
        <dbReference type="ARBA" id="ARBA00022499"/>
    </source>
</evidence>
<evidence type="ECO:0000256" key="20">
    <source>
        <dbReference type="ARBA" id="ARBA00031858"/>
    </source>
</evidence>
<feature type="compositionally biased region" description="Low complexity" evidence="22">
    <location>
        <begin position="390"/>
        <end position="403"/>
    </location>
</feature>
<dbReference type="GO" id="GO:0005524">
    <property type="term" value="F:ATP binding"/>
    <property type="evidence" value="ECO:0007669"/>
    <property type="project" value="UniProtKB-KW"/>
</dbReference>
<keyword evidence="11" id="KW-0547">Nucleotide-binding</keyword>
<dbReference type="InterPro" id="IPR011009">
    <property type="entry name" value="Kinase-like_dom_sf"/>
</dbReference>
<accession>F2TVW5</accession>
<dbReference type="CDD" id="cd14135">
    <property type="entry name" value="STKc_PRP4"/>
    <property type="match status" value="1"/>
</dbReference>
<evidence type="ECO:0000256" key="14">
    <source>
        <dbReference type="ARBA" id="ARBA00022843"/>
    </source>
</evidence>
<evidence type="ECO:0000256" key="3">
    <source>
        <dbReference type="ARBA" id="ARBA00012513"/>
    </source>
</evidence>
<dbReference type="PROSITE" id="PS50011">
    <property type="entry name" value="PROTEIN_KINASE_DOM"/>
    <property type="match status" value="1"/>
</dbReference>
<dbReference type="SUPFAM" id="SSF56112">
    <property type="entry name" value="Protein kinase-like (PK-like)"/>
    <property type="match status" value="1"/>
</dbReference>
<dbReference type="FunFam" id="3.30.200.20:FF:000123">
    <property type="entry name" value="serine/threonine-protein kinase PRP4 homolog"/>
    <property type="match status" value="1"/>
</dbReference>
<feature type="compositionally biased region" description="Basic residues" evidence="22">
    <location>
        <begin position="161"/>
        <end position="170"/>
    </location>
</feature>
<reference evidence="24" key="1">
    <citation type="submission" date="2009-08" db="EMBL/GenBank/DDBJ databases">
        <title>Annotation of Salpingoeca rosetta.</title>
        <authorList>
            <consortium name="The Broad Institute Genome Sequencing Platform"/>
            <person name="Russ C."/>
            <person name="Cuomo C."/>
            <person name="Burger G."/>
            <person name="Gray M.W."/>
            <person name="Holland P.W.H."/>
            <person name="King N."/>
            <person name="Lang F.B.F."/>
            <person name="Roger A.J."/>
            <person name="Ruiz-Trillo I."/>
            <person name="Young S.K."/>
            <person name="Zeng Q."/>
            <person name="Gargeya S."/>
            <person name="Alvarado L."/>
            <person name="Berlin A."/>
            <person name="Chapman S.B."/>
            <person name="Chen Z."/>
            <person name="Freedman E."/>
            <person name="Gellesch M."/>
            <person name="Goldberg J."/>
            <person name="Griggs A."/>
            <person name="Gujja S."/>
            <person name="Heilman E."/>
            <person name="Heiman D."/>
            <person name="Howarth C."/>
            <person name="Mehta T."/>
            <person name="Neiman D."/>
            <person name="Pearson M."/>
            <person name="Roberts A."/>
            <person name="Saif S."/>
            <person name="Shea T."/>
            <person name="Shenoy N."/>
            <person name="Sisk P."/>
            <person name="Stolte C."/>
            <person name="Sykes S."/>
            <person name="White J."/>
            <person name="Yandava C."/>
            <person name="Haas B."/>
            <person name="Nusbaum C."/>
            <person name="Birren B."/>
        </authorList>
    </citation>
    <scope>NUCLEOTIDE SEQUENCE [LARGE SCALE GENOMIC DNA]</scope>
    <source>
        <strain evidence="24">ATCC 50818</strain>
    </source>
</reference>
<keyword evidence="8" id="KW-0507">mRNA processing</keyword>
<evidence type="ECO:0000256" key="7">
    <source>
        <dbReference type="ARBA" id="ARBA00022553"/>
    </source>
</evidence>
<dbReference type="GO" id="GO:0005681">
    <property type="term" value="C:spliceosomal complex"/>
    <property type="evidence" value="ECO:0007669"/>
    <property type="project" value="UniProtKB-KW"/>
</dbReference>
<dbReference type="KEGG" id="sre:PTSG_00232"/>
<feature type="compositionally biased region" description="Acidic residues" evidence="22">
    <location>
        <begin position="273"/>
        <end position="294"/>
    </location>
</feature>
<feature type="compositionally biased region" description="Basic residues" evidence="22">
    <location>
        <begin position="61"/>
        <end position="70"/>
    </location>
</feature>
<keyword evidence="6" id="KW-0723">Serine/threonine-protein kinase</keyword>
<keyword evidence="16" id="KW-0508">mRNA splicing</keyword>
<keyword evidence="17" id="KW-0539">Nucleus</keyword>
<dbReference type="SMART" id="SM00220">
    <property type="entry name" value="S_TKc"/>
    <property type="match status" value="1"/>
</dbReference>
<evidence type="ECO:0000256" key="22">
    <source>
        <dbReference type="SAM" id="MobiDB-lite"/>
    </source>
</evidence>
<feature type="region of interest" description="Disordered" evidence="22">
    <location>
        <begin position="1"/>
        <end position="461"/>
    </location>
</feature>
<evidence type="ECO:0000256" key="17">
    <source>
        <dbReference type="ARBA" id="ARBA00023242"/>
    </source>
</evidence>
<evidence type="ECO:0000313" key="25">
    <source>
        <dbReference type="Proteomes" id="UP000007799"/>
    </source>
</evidence>
<keyword evidence="5" id="KW-1017">Isopeptide bond</keyword>
<dbReference type="eggNOG" id="KOG0670">
    <property type="taxonomic scope" value="Eukaryota"/>
</dbReference>
<evidence type="ECO:0000256" key="21">
    <source>
        <dbReference type="ARBA" id="ARBA00046964"/>
    </source>
</evidence>
<evidence type="ECO:0000256" key="13">
    <source>
        <dbReference type="ARBA" id="ARBA00022840"/>
    </source>
</evidence>
<sequence length="905" mass="102753">MPSNKRRGDDVSEDEAEHAVKRPATRERSGYDDRELDELERKRRELRDMLDAEKGGSNGARAHRSSRSRSRSRDRGSDRHGRGRRSRRDEERRDADDDTIGDGDHRRRLDRDDGDDDRRRRHRSRSRGHRHRSRSRSRSPSRSRSRRHHRHRSRSREGSSRHHRRHRHESRHRDVSPTERRHRHRDHDVVEDRRRSRERHASRHRDSPARRSSSRRRHSRDERERSRDRRGRSRLREEDDDRRRRRRRHDGDGDDDDERRRRKGNGHPLAWKDDDDEEDEDLGAIDLVQEEEDEEKRIEEMRRRRQAILQKYSKADPADSHPETAASTATATPAPGSGAATNGRQSLESRASTASATSATSATSAASAGVKDAALREAVRSSLPKHMAVSSQPSSSSGAGSKSHTPRPQGQDTPGWRSPSPPAEEDERFAEEDLEFDEGAAVEGGEDDAEIDAAMREAEEEMIKERFHIDQSALKRTASASSASAPAAAAAADGGDGSGDGAAGKTGQDAVAQAGKKATTEAGGGGGEGGDEEGDDMFSENFDVTAAATTTAATTSSGSAALSDNHDDAEGYYRYKFSELLDARYKVYGYTGKGVFSNVVRARDIMQNDTPVAIKIIRNNDIMYKAAIKELEVIHKLQDKDPSGRYHCVRFLRSFRHKNHLCLVFEHMSMNLREVQRRYGRNKGLSLKAVQAYAHQLLLSLHLLRKCAVIHADIKPDNILANEAKNVIKLCDFGSALYTSEAEVTPLLVSRFYRAPEIMLGCKYGCPIDMWSVACTLYELWTGTILFKGRDNNEMLKLIFALKGKPANKMIRQGMFKDQHFTDDFEFKFLEQDKVTQQEKVTLLKFQNPTTDLKALLLKNQSLTSDQQRHFTNFRDLLDKMLIVDPDKRISVRHALRHPFITEQI</sequence>
<keyword evidence="14" id="KW-0832">Ubl conjugation</keyword>
<feature type="region of interest" description="Disordered" evidence="22">
    <location>
        <begin position="489"/>
        <end position="537"/>
    </location>
</feature>
<comment type="subunit">
    <text evidence="21">Interacts with CLK1 C-terminus. Associates with the U5 snRNP and NCOR1 deacetylase complexes. Identified in the spliceosome C complex.</text>
</comment>
<dbReference type="EC" id="2.7.11.1" evidence="3"/>
<dbReference type="Gene3D" id="1.10.510.10">
    <property type="entry name" value="Transferase(Phosphotransferase) domain 1"/>
    <property type="match status" value="1"/>
</dbReference>
<evidence type="ECO:0000256" key="15">
    <source>
        <dbReference type="ARBA" id="ARBA00022990"/>
    </source>
</evidence>
<evidence type="ECO:0000256" key="10">
    <source>
        <dbReference type="ARBA" id="ARBA00022728"/>
    </source>
</evidence>
<dbReference type="OrthoDB" id="3967at2759"/>
<dbReference type="InterPro" id="IPR044092">
    <property type="entry name" value="STKc_PRP4"/>
</dbReference>
<evidence type="ECO:0000256" key="4">
    <source>
        <dbReference type="ARBA" id="ARBA00022454"/>
    </source>
</evidence>
<dbReference type="GO" id="GO:0004674">
    <property type="term" value="F:protein serine/threonine kinase activity"/>
    <property type="evidence" value="ECO:0007669"/>
    <property type="project" value="UniProtKB-KW"/>
</dbReference>
<dbReference type="Gene3D" id="3.30.200.20">
    <property type="entry name" value="Phosphorylase Kinase, domain 1"/>
    <property type="match status" value="1"/>
</dbReference>